<evidence type="ECO:0000259" key="4">
    <source>
        <dbReference type="PROSITE" id="PS50110"/>
    </source>
</evidence>
<dbReference type="EMBL" id="AP025592">
    <property type="protein sequence ID" value="BDG08787.1"/>
    <property type="molecule type" value="Genomic_DNA"/>
</dbReference>
<protein>
    <recommendedName>
        <fullName evidence="1">diguanylate cyclase</fullName>
        <ecNumber evidence="1">2.7.7.65</ecNumber>
    </recommendedName>
</protein>
<dbReference type="Proteomes" id="UP001162734">
    <property type="component" value="Chromosome"/>
</dbReference>
<evidence type="ECO:0000313" key="6">
    <source>
        <dbReference type="EMBL" id="BDG08787.1"/>
    </source>
</evidence>
<dbReference type="InterPro" id="IPR050469">
    <property type="entry name" value="Diguanylate_Cyclase"/>
</dbReference>
<dbReference type="InterPro" id="IPR011006">
    <property type="entry name" value="CheY-like_superfamily"/>
</dbReference>
<evidence type="ECO:0000313" key="7">
    <source>
        <dbReference type="Proteomes" id="UP001162734"/>
    </source>
</evidence>
<dbReference type="Pfam" id="PF00072">
    <property type="entry name" value="Response_reg"/>
    <property type="match status" value="1"/>
</dbReference>
<keyword evidence="7" id="KW-1185">Reference proteome</keyword>
<feature type="domain" description="Response regulatory" evidence="4">
    <location>
        <begin position="5"/>
        <end position="121"/>
    </location>
</feature>
<dbReference type="SUPFAM" id="SSF52172">
    <property type="entry name" value="CheY-like"/>
    <property type="match status" value="1"/>
</dbReference>
<comment type="catalytic activity">
    <reaction evidence="2">
        <text>2 GTP = 3',3'-c-di-GMP + 2 diphosphate</text>
        <dbReference type="Rhea" id="RHEA:24898"/>
        <dbReference type="ChEBI" id="CHEBI:33019"/>
        <dbReference type="ChEBI" id="CHEBI:37565"/>
        <dbReference type="ChEBI" id="CHEBI:58805"/>
        <dbReference type="EC" id="2.7.7.65"/>
    </reaction>
</comment>
<evidence type="ECO:0000256" key="3">
    <source>
        <dbReference type="PROSITE-ProRule" id="PRU00169"/>
    </source>
</evidence>
<dbReference type="InterPro" id="IPR043128">
    <property type="entry name" value="Rev_trsase/Diguanyl_cyclase"/>
</dbReference>
<dbReference type="PROSITE" id="PS50110">
    <property type="entry name" value="RESPONSE_REGULATORY"/>
    <property type="match status" value="1"/>
</dbReference>
<evidence type="ECO:0000256" key="2">
    <source>
        <dbReference type="ARBA" id="ARBA00034247"/>
    </source>
</evidence>
<feature type="domain" description="GGDEF" evidence="5">
    <location>
        <begin position="171"/>
        <end position="315"/>
    </location>
</feature>
<dbReference type="RefSeq" id="WP_248346015.1">
    <property type="nucleotide sequence ID" value="NZ_AP025592.1"/>
</dbReference>
<dbReference type="Gene3D" id="3.40.50.2300">
    <property type="match status" value="1"/>
</dbReference>
<reference evidence="7" key="1">
    <citation type="journal article" date="2022" name="Int. J. Syst. Evol. Microbiol.">
        <title>Anaeromyxobacter oryzae sp. nov., Anaeromyxobacter diazotrophicus sp. nov. and Anaeromyxobacter paludicola sp. nov., isolated from paddy soils.</title>
        <authorList>
            <person name="Itoh H."/>
            <person name="Xu Z."/>
            <person name="Mise K."/>
            <person name="Masuda Y."/>
            <person name="Ushijima N."/>
            <person name="Hayakawa C."/>
            <person name="Shiratori Y."/>
            <person name="Senoo K."/>
        </authorList>
    </citation>
    <scope>NUCLEOTIDE SEQUENCE [LARGE SCALE GENOMIC DNA]</scope>
    <source>
        <strain evidence="7">Red630</strain>
    </source>
</reference>
<organism evidence="6 7">
    <name type="scientific">Anaeromyxobacter paludicola</name>
    <dbReference type="NCBI Taxonomy" id="2918171"/>
    <lineage>
        <taxon>Bacteria</taxon>
        <taxon>Pseudomonadati</taxon>
        <taxon>Myxococcota</taxon>
        <taxon>Myxococcia</taxon>
        <taxon>Myxococcales</taxon>
        <taxon>Cystobacterineae</taxon>
        <taxon>Anaeromyxobacteraceae</taxon>
        <taxon>Anaeromyxobacter</taxon>
    </lineage>
</organism>
<dbReference type="PANTHER" id="PTHR45138">
    <property type="entry name" value="REGULATORY COMPONENTS OF SENSORY TRANSDUCTION SYSTEM"/>
    <property type="match status" value="1"/>
</dbReference>
<evidence type="ECO:0000259" key="5">
    <source>
        <dbReference type="PROSITE" id="PS50887"/>
    </source>
</evidence>
<dbReference type="EC" id="2.7.7.65" evidence="1"/>
<dbReference type="Pfam" id="PF00990">
    <property type="entry name" value="GGDEF"/>
    <property type="match status" value="1"/>
</dbReference>
<evidence type="ECO:0000256" key="1">
    <source>
        <dbReference type="ARBA" id="ARBA00012528"/>
    </source>
</evidence>
<dbReference type="InterPro" id="IPR001789">
    <property type="entry name" value="Sig_transdc_resp-reg_receiver"/>
</dbReference>
<dbReference type="NCBIfam" id="TIGR00254">
    <property type="entry name" value="GGDEF"/>
    <property type="match status" value="1"/>
</dbReference>
<dbReference type="PROSITE" id="PS50887">
    <property type="entry name" value="GGDEF"/>
    <property type="match status" value="1"/>
</dbReference>
<sequence>MARPRILVVEDSKTQQDWLVQVLAREDYQIDTASDGREAIRKARTTTPDLVLLDMVLPDMEGLEVLRMIKARPDEHFVPVILLSVKSDLDSRVTGLRIGADDFLAKPFADSELLARTNAMLRIKALQDTVRAQKAELERLSVTDGLTGLFNRRFFQERLDEEFRRAQRYSDPVSLIMIDIDHFKRVNDQYGHQTGDVVLRGTADLLRETIRDPDISARFGGEEFAVILPKTHLSGALTVAERIWRGMGQKVYSVSGTIHGQPGEGAGELRVTASLGISFYPSKDVTSSELLVRYADEALYKAKHEGRNTICLYQAQAYRYEVDKKVP</sequence>
<feature type="modified residue" description="4-aspartylphosphate" evidence="3">
    <location>
        <position position="54"/>
    </location>
</feature>
<dbReference type="Gene3D" id="3.30.70.270">
    <property type="match status" value="1"/>
</dbReference>
<dbReference type="InterPro" id="IPR000160">
    <property type="entry name" value="GGDEF_dom"/>
</dbReference>
<gene>
    <name evidence="6" type="ORF">AMPC_19000</name>
</gene>
<dbReference type="SMART" id="SM00267">
    <property type="entry name" value="GGDEF"/>
    <property type="match status" value="1"/>
</dbReference>
<proteinExistence type="predicted"/>
<dbReference type="PANTHER" id="PTHR45138:SF9">
    <property type="entry name" value="DIGUANYLATE CYCLASE DGCM-RELATED"/>
    <property type="match status" value="1"/>
</dbReference>
<name>A0ABN6N6I5_9BACT</name>
<keyword evidence="3" id="KW-0597">Phosphoprotein</keyword>
<dbReference type="InterPro" id="IPR029787">
    <property type="entry name" value="Nucleotide_cyclase"/>
</dbReference>
<dbReference type="SUPFAM" id="SSF55073">
    <property type="entry name" value="Nucleotide cyclase"/>
    <property type="match status" value="1"/>
</dbReference>
<dbReference type="SMART" id="SM00448">
    <property type="entry name" value="REC"/>
    <property type="match status" value="1"/>
</dbReference>
<dbReference type="CDD" id="cd01949">
    <property type="entry name" value="GGDEF"/>
    <property type="match status" value="1"/>
</dbReference>
<accession>A0ABN6N6I5</accession>